<dbReference type="HOGENOM" id="CLU_090046_0_0_1"/>
<protein>
    <recommendedName>
        <fullName evidence="4">Roadblock/LAMTOR2 domain-containing protein</fullName>
    </recommendedName>
</protein>
<gene>
    <name evidence="2" type="ORF">A1O1_04296</name>
</gene>
<dbReference type="eggNOG" id="ENOG502RNRV">
    <property type="taxonomic scope" value="Eukaryota"/>
</dbReference>
<dbReference type="Proteomes" id="UP000019484">
    <property type="component" value="Unassembled WGS sequence"/>
</dbReference>
<reference evidence="2 3" key="1">
    <citation type="submission" date="2013-03" db="EMBL/GenBank/DDBJ databases">
        <title>The Genome Sequence of Capronia coronata CBS 617.96.</title>
        <authorList>
            <consortium name="The Broad Institute Genomics Platform"/>
            <person name="Cuomo C."/>
            <person name="de Hoog S."/>
            <person name="Gorbushina A."/>
            <person name="Walker B."/>
            <person name="Young S.K."/>
            <person name="Zeng Q."/>
            <person name="Gargeya S."/>
            <person name="Fitzgerald M."/>
            <person name="Haas B."/>
            <person name="Abouelleil A."/>
            <person name="Allen A.W."/>
            <person name="Alvarado L."/>
            <person name="Arachchi H.M."/>
            <person name="Berlin A.M."/>
            <person name="Chapman S.B."/>
            <person name="Gainer-Dewar J."/>
            <person name="Goldberg J."/>
            <person name="Griggs A."/>
            <person name="Gujja S."/>
            <person name="Hansen M."/>
            <person name="Howarth C."/>
            <person name="Imamovic A."/>
            <person name="Ireland A."/>
            <person name="Larimer J."/>
            <person name="McCowan C."/>
            <person name="Murphy C."/>
            <person name="Pearson M."/>
            <person name="Poon T.W."/>
            <person name="Priest M."/>
            <person name="Roberts A."/>
            <person name="Saif S."/>
            <person name="Shea T."/>
            <person name="Sisk P."/>
            <person name="Sykes S."/>
            <person name="Wortman J."/>
            <person name="Nusbaum C."/>
            <person name="Birren B."/>
        </authorList>
    </citation>
    <scope>NUCLEOTIDE SEQUENCE [LARGE SCALE GENOMIC DNA]</scope>
    <source>
        <strain evidence="2 3">CBS 617.96</strain>
    </source>
</reference>
<accession>W9YE80</accession>
<dbReference type="STRING" id="1182541.W9YE80"/>
<feature type="compositionally biased region" description="Basic and acidic residues" evidence="1">
    <location>
        <begin position="151"/>
        <end position="171"/>
    </location>
</feature>
<evidence type="ECO:0000256" key="1">
    <source>
        <dbReference type="SAM" id="MobiDB-lite"/>
    </source>
</evidence>
<name>W9YE80_9EURO</name>
<dbReference type="RefSeq" id="XP_007723381.1">
    <property type="nucleotide sequence ID" value="XM_007725191.1"/>
</dbReference>
<sequence>MGQVCLLDSDRLSALLREALSWNENVSSLMVSATNGSILAYAYRGATPSIKAMRTQSTTMTAAYTVASEDSLVFEAQNTGAISVITPIGDHVLLAVTGPEPKQRISNSMPNGHPEEEGDTAQQRVVNGRNGSSIGDDRRREEEEQEEQEEERNGHHYEEEGEDDHQRQIRTDLEVVGQELASVLRDELAAMKWPDDI</sequence>
<dbReference type="AlphaFoldDB" id="W9YE80"/>
<feature type="region of interest" description="Disordered" evidence="1">
    <location>
        <begin position="101"/>
        <end position="171"/>
    </location>
</feature>
<dbReference type="EMBL" id="AMWN01000003">
    <property type="protein sequence ID" value="EXJ91187.1"/>
    <property type="molecule type" value="Genomic_DNA"/>
</dbReference>
<proteinExistence type="predicted"/>
<dbReference type="GeneID" id="19159180"/>
<evidence type="ECO:0000313" key="3">
    <source>
        <dbReference type="Proteomes" id="UP000019484"/>
    </source>
</evidence>
<evidence type="ECO:0000313" key="2">
    <source>
        <dbReference type="EMBL" id="EXJ91187.1"/>
    </source>
</evidence>
<feature type="compositionally biased region" description="Polar residues" evidence="1">
    <location>
        <begin position="120"/>
        <end position="133"/>
    </location>
</feature>
<organism evidence="2 3">
    <name type="scientific">Capronia coronata CBS 617.96</name>
    <dbReference type="NCBI Taxonomy" id="1182541"/>
    <lineage>
        <taxon>Eukaryota</taxon>
        <taxon>Fungi</taxon>
        <taxon>Dikarya</taxon>
        <taxon>Ascomycota</taxon>
        <taxon>Pezizomycotina</taxon>
        <taxon>Eurotiomycetes</taxon>
        <taxon>Chaetothyriomycetidae</taxon>
        <taxon>Chaetothyriales</taxon>
        <taxon>Herpotrichiellaceae</taxon>
        <taxon>Capronia</taxon>
    </lineage>
</organism>
<evidence type="ECO:0008006" key="4">
    <source>
        <dbReference type="Google" id="ProtNLM"/>
    </source>
</evidence>
<keyword evidence="3" id="KW-1185">Reference proteome</keyword>
<dbReference type="OrthoDB" id="4160156at2759"/>
<comment type="caution">
    <text evidence="2">The sequence shown here is derived from an EMBL/GenBank/DDBJ whole genome shotgun (WGS) entry which is preliminary data.</text>
</comment>